<evidence type="ECO:0000313" key="2">
    <source>
        <dbReference type="EMBL" id="GFS11213.1"/>
    </source>
</evidence>
<sequence length="123" mass="14542">MTLQGNLFVQRKQETSSSQYKEKAHPRHSSEFRALRASVEFGKEKQDIARGHQNHLTQEERESQEVCTVLKRGNKRKRKIINVMMVVVVMMMTKKEEEEEKEEEGEEEEKEKRGGGRRRRLVV</sequence>
<name>A0AAV4IP53_9GAST</name>
<dbReference type="EMBL" id="BMAT01006367">
    <property type="protein sequence ID" value="GFS11213.1"/>
    <property type="molecule type" value="Genomic_DNA"/>
</dbReference>
<feature type="compositionally biased region" description="Acidic residues" evidence="1">
    <location>
        <begin position="97"/>
        <end position="109"/>
    </location>
</feature>
<keyword evidence="3" id="KW-1185">Reference proteome</keyword>
<gene>
    <name evidence="2" type="ORF">ElyMa_003080400</name>
</gene>
<feature type="region of interest" description="Disordered" evidence="1">
    <location>
        <begin position="94"/>
        <end position="123"/>
    </location>
</feature>
<feature type="compositionally biased region" description="Basic and acidic residues" evidence="1">
    <location>
        <begin position="20"/>
        <end position="30"/>
    </location>
</feature>
<feature type="region of interest" description="Disordered" evidence="1">
    <location>
        <begin position="1"/>
        <end position="30"/>
    </location>
</feature>
<comment type="caution">
    <text evidence="2">The sequence shown here is derived from an EMBL/GenBank/DDBJ whole genome shotgun (WGS) entry which is preliminary data.</text>
</comment>
<reference evidence="2 3" key="1">
    <citation type="journal article" date="2021" name="Elife">
        <title>Chloroplast acquisition without the gene transfer in kleptoplastic sea slugs, Plakobranchus ocellatus.</title>
        <authorList>
            <person name="Maeda T."/>
            <person name="Takahashi S."/>
            <person name="Yoshida T."/>
            <person name="Shimamura S."/>
            <person name="Takaki Y."/>
            <person name="Nagai Y."/>
            <person name="Toyoda A."/>
            <person name="Suzuki Y."/>
            <person name="Arimoto A."/>
            <person name="Ishii H."/>
            <person name="Satoh N."/>
            <person name="Nishiyama T."/>
            <person name="Hasebe M."/>
            <person name="Maruyama T."/>
            <person name="Minagawa J."/>
            <person name="Obokata J."/>
            <person name="Shigenobu S."/>
        </authorList>
    </citation>
    <scope>NUCLEOTIDE SEQUENCE [LARGE SCALE GENOMIC DNA]</scope>
</reference>
<dbReference type="AlphaFoldDB" id="A0AAV4IP53"/>
<protein>
    <submittedName>
        <fullName evidence="2">Uncharacterized protein</fullName>
    </submittedName>
</protein>
<accession>A0AAV4IP53</accession>
<dbReference type="Proteomes" id="UP000762676">
    <property type="component" value="Unassembled WGS sequence"/>
</dbReference>
<evidence type="ECO:0000313" key="3">
    <source>
        <dbReference type="Proteomes" id="UP000762676"/>
    </source>
</evidence>
<organism evidence="2 3">
    <name type="scientific">Elysia marginata</name>
    <dbReference type="NCBI Taxonomy" id="1093978"/>
    <lineage>
        <taxon>Eukaryota</taxon>
        <taxon>Metazoa</taxon>
        <taxon>Spiralia</taxon>
        <taxon>Lophotrochozoa</taxon>
        <taxon>Mollusca</taxon>
        <taxon>Gastropoda</taxon>
        <taxon>Heterobranchia</taxon>
        <taxon>Euthyneura</taxon>
        <taxon>Panpulmonata</taxon>
        <taxon>Sacoglossa</taxon>
        <taxon>Placobranchoidea</taxon>
        <taxon>Plakobranchidae</taxon>
        <taxon>Elysia</taxon>
    </lineage>
</organism>
<evidence type="ECO:0000256" key="1">
    <source>
        <dbReference type="SAM" id="MobiDB-lite"/>
    </source>
</evidence>
<proteinExistence type="predicted"/>